<sequence>MQSTPRKLNRRNPTRGPTRFDAAQVSVYLPRIMRSTVVQFISCFPMHIHNLIEDVAKRNTLQIVTVTTNLEGRLLREGDSLSLPLHPALVSASNSKVNIGSFRPINQDRKYENRISEQTNI</sequence>
<name>A0AAV4QNY2_9ARAC</name>
<proteinExistence type="predicted"/>
<organism evidence="1 2">
    <name type="scientific">Caerostris darwini</name>
    <dbReference type="NCBI Taxonomy" id="1538125"/>
    <lineage>
        <taxon>Eukaryota</taxon>
        <taxon>Metazoa</taxon>
        <taxon>Ecdysozoa</taxon>
        <taxon>Arthropoda</taxon>
        <taxon>Chelicerata</taxon>
        <taxon>Arachnida</taxon>
        <taxon>Araneae</taxon>
        <taxon>Araneomorphae</taxon>
        <taxon>Entelegynae</taxon>
        <taxon>Araneoidea</taxon>
        <taxon>Araneidae</taxon>
        <taxon>Caerostris</taxon>
    </lineage>
</organism>
<comment type="caution">
    <text evidence="1">The sequence shown here is derived from an EMBL/GenBank/DDBJ whole genome shotgun (WGS) entry which is preliminary data.</text>
</comment>
<reference evidence="1 2" key="1">
    <citation type="submission" date="2021-06" db="EMBL/GenBank/DDBJ databases">
        <title>Caerostris darwini draft genome.</title>
        <authorList>
            <person name="Kono N."/>
            <person name="Arakawa K."/>
        </authorList>
    </citation>
    <scope>NUCLEOTIDE SEQUENCE [LARGE SCALE GENOMIC DNA]</scope>
</reference>
<evidence type="ECO:0000313" key="2">
    <source>
        <dbReference type="Proteomes" id="UP001054837"/>
    </source>
</evidence>
<accession>A0AAV4QNY2</accession>
<dbReference type="AlphaFoldDB" id="A0AAV4QNY2"/>
<protein>
    <submittedName>
        <fullName evidence="1">Uncharacterized protein</fullName>
    </submittedName>
</protein>
<dbReference type="Proteomes" id="UP001054837">
    <property type="component" value="Unassembled WGS sequence"/>
</dbReference>
<evidence type="ECO:0000313" key="1">
    <source>
        <dbReference type="EMBL" id="GIY11753.1"/>
    </source>
</evidence>
<dbReference type="EMBL" id="BPLQ01004955">
    <property type="protein sequence ID" value="GIY11753.1"/>
    <property type="molecule type" value="Genomic_DNA"/>
</dbReference>
<keyword evidence="2" id="KW-1185">Reference proteome</keyword>
<gene>
    <name evidence="1" type="ORF">CDAR_75321</name>
</gene>